<gene>
    <name evidence="2" type="ORF">C7212DRAFT_363294</name>
</gene>
<name>A0A317SPV2_9PEZI</name>
<feature type="compositionally biased region" description="Basic and acidic residues" evidence="1">
    <location>
        <begin position="877"/>
        <end position="886"/>
    </location>
</feature>
<proteinExistence type="predicted"/>
<evidence type="ECO:0000313" key="2">
    <source>
        <dbReference type="EMBL" id="PWW76455.1"/>
    </source>
</evidence>
<dbReference type="STRING" id="42249.A0A317SPV2"/>
<feature type="compositionally biased region" description="Low complexity" evidence="1">
    <location>
        <begin position="175"/>
        <end position="185"/>
    </location>
</feature>
<sequence length="1246" mass="132986">MSLNDLPHPPGEGGSQGIRKKSQVDDTMITVSLTEAEWCDLFIDLGHGLKSASPHLPHDLRIIKSFQAKYYRQEANAAAQRLKHSQYKSPEATVTTVEYLRNRGASEEYLDVLRPTEKLDRSIASLFIESNTCLEPLIKTNGGRPAANEQIFTHNKSVLLLDEESDSEETINSRAIAPATTPATASNLENPDNLQADSLANPKTSPIPSSLCTDTASQPSSLSPNGSPSTLCLEGFSPTLNTIEENSLAEDRWRDSQVYGGALEEYLAPLPRHSLIEGVGDVEGVATAPSKLSDPGRIPEVTLSSPPGQAIVFSSPSSTCTTSTRRGIPRSTATFGKDKELPLTPPAPITARKLISKTLKGKETSPSAARAKGEKVEPAQSKPGLMKTLRASSGGDGNTSNISKLLAKKTYPALKNEVPSKEKTVDLGRFTSLRGTSVIPTLRTIDRSLLARDVNNRKLPVAKALEKVKPELGKKPKAVVPSVPTNPHSPNTAPTAKLLSNKSLTSPPVHRGKHAPGYTTDKRGTRTSISSSLLSSPKRRFNSAISIYEDTPLLREDSSSTLLSAASNSSENIATIAQAEPEAPTTVGFSKGSPKLVEVSKNATEPGISLGADNPQPAIRSPSRVFSRNSISTVLECEEEDAPPPPSPKAASETTNPAGGQSPVPGAGEHLGEVHDKSCVLEAENTKNSNPLPEPTVPQENGKCQSNTSQPPVPSVGMPPPNEHTNTAAVDTGHSSPGHGKALSKTHQRTISAGSNKTAKSTSTTTSTSTSRSSATVKATMPRYNRNNKIIPPKTIPTKPPKNPKATAQNGNLPITNNFLRRGSSIKTKSSLTFQAANPKAALRESIDPNLSSPDTNSTGGSHETIQKPGVKNKSKSTTEHAHNRDNPPSGEWLRSSDHYKGNTVKNMGDPRAIIGQETLASTNPKSDNTMPSKYPETRMPRRASQSHPAEGPPKKNDGNQTLPQVPPAENPPGDVLTPTKVQVLTDLSAIGSNRNPRTLPPPGRSWFGRRSLASVPTSAISGKENYDPSNAQQGATPIKEEKAKSRSLGSLAGWLRGSPKTSPDGLFSRGAKKDKDKLGNAVSDLIARPPPATLTPQSPSHHKKRAEFSNNDVENLIKRLSSQLPSTPEDSRGFNALGGKYYTSGYIPNLDESPSKESNPIAVCMDLISSASEEAQSPRRERLLQMSSIMVDAVSKSRDAECAAEEAKIAAAKAECAFLETRKCLQAMTELLKKRGKDALCETLF</sequence>
<feature type="region of interest" description="Disordered" evidence="1">
    <location>
        <begin position="359"/>
        <end position="401"/>
    </location>
</feature>
<feature type="region of interest" description="Disordered" evidence="1">
    <location>
        <begin position="1"/>
        <end position="22"/>
    </location>
</feature>
<feature type="compositionally biased region" description="Polar residues" evidence="1">
    <location>
        <begin position="186"/>
        <end position="227"/>
    </location>
</feature>
<feature type="compositionally biased region" description="Polar residues" evidence="1">
    <location>
        <begin position="483"/>
        <end position="506"/>
    </location>
</feature>
<reference evidence="2 3" key="1">
    <citation type="submission" date="2018-03" db="EMBL/GenBank/DDBJ databases">
        <title>Genomes of Pezizomycetes fungi and the evolution of truffles.</title>
        <authorList>
            <person name="Murat C."/>
            <person name="Payen T."/>
            <person name="Noel B."/>
            <person name="Kuo A."/>
            <person name="Martin F.M."/>
        </authorList>
    </citation>
    <scope>NUCLEOTIDE SEQUENCE [LARGE SCALE GENOMIC DNA]</scope>
    <source>
        <strain evidence="2">091103-1</strain>
    </source>
</reference>
<keyword evidence="3" id="KW-1185">Reference proteome</keyword>
<feature type="compositionally biased region" description="Low complexity" evidence="1">
    <location>
        <begin position="752"/>
        <end position="780"/>
    </location>
</feature>
<feature type="region of interest" description="Disordered" evidence="1">
    <location>
        <begin position="476"/>
        <end position="535"/>
    </location>
</feature>
<feature type="compositionally biased region" description="Low complexity" evidence="1">
    <location>
        <begin position="314"/>
        <end position="324"/>
    </location>
</feature>
<dbReference type="AlphaFoldDB" id="A0A317SPV2"/>
<feature type="compositionally biased region" description="Polar residues" evidence="1">
    <location>
        <begin position="809"/>
        <end position="836"/>
    </location>
</feature>
<feature type="compositionally biased region" description="Polar residues" evidence="1">
    <location>
        <begin position="849"/>
        <end position="864"/>
    </location>
</feature>
<evidence type="ECO:0000313" key="3">
    <source>
        <dbReference type="Proteomes" id="UP000246991"/>
    </source>
</evidence>
<dbReference type="EMBL" id="PYWC01000033">
    <property type="protein sequence ID" value="PWW76455.1"/>
    <property type="molecule type" value="Genomic_DNA"/>
</dbReference>
<accession>A0A317SPV2</accession>
<feature type="compositionally biased region" description="Polar residues" evidence="1">
    <location>
        <begin position="723"/>
        <end position="735"/>
    </location>
</feature>
<feature type="compositionally biased region" description="Polar residues" evidence="1">
    <location>
        <begin position="919"/>
        <end position="932"/>
    </location>
</feature>
<feature type="region of interest" description="Disordered" evidence="1">
    <location>
        <begin position="605"/>
        <end position="1107"/>
    </location>
</feature>
<feature type="region of interest" description="Disordered" evidence="1">
    <location>
        <begin position="169"/>
        <end position="227"/>
    </location>
</feature>
<organism evidence="2 3">
    <name type="scientific">Tuber magnatum</name>
    <name type="common">white Piedmont truffle</name>
    <dbReference type="NCBI Taxonomy" id="42249"/>
    <lineage>
        <taxon>Eukaryota</taxon>
        <taxon>Fungi</taxon>
        <taxon>Dikarya</taxon>
        <taxon>Ascomycota</taxon>
        <taxon>Pezizomycotina</taxon>
        <taxon>Pezizomycetes</taxon>
        <taxon>Pezizales</taxon>
        <taxon>Tuberaceae</taxon>
        <taxon>Tuber</taxon>
    </lineage>
</organism>
<evidence type="ECO:0000256" key="1">
    <source>
        <dbReference type="SAM" id="MobiDB-lite"/>
    </source>
</evidence>
<feature type="compositionally biased region" description="Pro residues" evidence="1">
    <location>
        <begin position="711"/>
        <end position="722"/>
    </location>
</feature>
<dbReference type="Proteomes" id="UP000246991">
    <property type="component" value="Unassembled WGS sequence"/>
</dbReference>
<comment type="caution">
    <text evidence="2">The sequence shown here is derived from an EMBL/GenBank/DDBJ whole genome shotgun (WGS) entry which is preliminary data.</text>
</comment>
<dbReference type="OrthoDB" id="5407305at2759"/>
<feature type="region of interest" description="Disordered" evidence="1">
    <location>
        <begin position="303"/>
        <end position="346"/>
    </location>
</feature>
<feature type="compositionally biased region" description="Polar residues" evidence="1">
    <location>
        <begin position="698"/>
        <end position="710"/>
    </location>
</feature>
<feature type="compositionally biased region" description="Basic and acidic residues" evidence="1">
    <location>
        <begin position="670"/>
        <end position="679"/>
    </location>
</feature>
<feature type="compositionally biased region" description="Pro residues" evidence="1">
    <location>
        <begin position="794"/>
        <end position="803"/>
    </location>
</feature>
<protein>
    <submittedName>
        <fullName evidence="2">Uncharacterized protein</fullName>
    </submittedName>
</protein>
<feature type="compositionally biased region" description="Polar residues" evidence="1">
    <location>
        <begin position="624"/>
        <end position="633"/>
    </location>
</feature>